<dbReference type="Proteomes" id="UP000230750">
    <property type="component" value="Unassembled WGS sequence"/>
</dbReference>
<dbReference type="InterPro" id="IPR019787">
    <property type="entry name" value="Znf_PHD-finger"/>
</dbReference>
<evidence type="ECO:0000259" key="11">
    <source>
        <dbReference type="PROSITE" id="PS50014"/>
    </source>
</evidence>
<evidence type="ECO:0000256" key="2">
    <source>
        <dbReference type="ARBA" id="ARBA00022723"/>
    </source>
</evidence>
<evidence type="ECO:0000256" key="8">
    <source>
        <dbReference type="PROSITE-ProRule" id="PRU00035"/>
    </source>
</evidence>
<dbReference type="AlphaFoldDB" id="A0A2G8LMI1"/>
<comment type="caution">
    <text evidence="13">The sequence shown here is derived from an EMBL/GenBank/DDBJ whole genome shotgun (WGS) entry which is preliminary data.</text>
</comment>
<feature type="region of interest" description="Disordered" evidence="10">
    <location>
        <begin position="146"/>
        <end position="176"/>
    </location>
</feature>
<sequence>MFHDSSTEEAADTSQHGAICVECGHGGKLIFCSTCSSSLHLGCCRPPMTRMPRKDWQCKECKENPQEEVVAGGRGDHVKHQRRRYQLKKSLREARQDSQRPIRGKKRTRSAEEDADTEEEEEARALPSRKKSLTVVLTRQDKELRKLVSIDGSPETSSSHRRRSSTTARGSSDMHQLGQCEQLLKELVRHADAGPFMVPVSKKTVPDYYRVIKRPMDFSTMQSKVTTMQYATPVEFIADLRLIFTNCQQYNRYQSYEAKKGRKVWAFLEQRVEELGLQTEVAVNKRKDLSPSGGDTEDRRSSGERKRARRKKVITDV</sequence>
<gene>
    <name evidence="13" type="ORF">BSL78_01588</name>
</gene>
<dbReference type="InterPro" id="IPR013083">
    <property type="entry name" value="Znf_RING/FYVE/PHD"/>
</dbReference>
<dbReference type="PROSITE" id="PS01359">
    <property type="entry name" value="ZF_PHD_1"/>
    <property type="match status" value="1"/>
</dbReference>
<feature type="compositionally biased region" description="Basic residues" evidence="10">
    <location>
        <begin position="77"/>
        <end position="89"/>
    </location>
</feature>
<evidence type="ECO:0000259" key="12">
    <source>
        <dbReference type="PROSITE" id="PS50016"/>
    </source>
</evidence>
<accession>A0A2G8LMI1</accession>
<keyword evidence="6 8" id="KW-0103">Bromodomain</keyword>
<dbReference type="InterPro" id="IPR019786">
    <property type="entry name" value="Zinc_finger_PHD-type_CS"/>
</dbReference>
<dbReference type="InterPro" id="IPR011011">
    <property type="entry name" value="Znf_FYVE_PHD"/>
</dbReference>
<feature type="compositionally biased region" description="Acidic residues" evidence="10">
    <location>
        <begin position="113"/>
        <end position="122"/>
    </location>
</feature>
<dbReference type="Pfam" id="PF00628">
    <property type="entry name" value="PHD"/>
    <property type="match status" value="1"/>
</dbReference>
<protein>
    <submittedName>
        <fullName evidence="13">Putative bromodomain adjacent to zinc finger domain protein 1A isoform X3</fullName>
    </submittedName>
</protein>
<dbReference type="SUPFAM" id="SSF57903">
    <property type="entry name" value="FYVE/PHD zinc finger"/>
    <property type="match status" value="1"/>
</dbReference>
<feature type="compositionally biased region" description="Basic residues" evidence="10">
    <location>
        <begin position="306"/>
        <end position="317"/>
    </location>
</feature>
<keyword evidence="3 9" id="KW-0863">Zinc-finger</keyword>
<evidence type="ECO:0000256" key="9">
    <source>
        <dbReference type="PROSITE-ProRule" id="PRU00146"/>
    </source>
</evidence>
<dbReference type="PROSITE" id="PS50014">
    <property type="entry name" value="BROMODOMAIN_2"/>
    <property type="match status" value="1"/>
</dbReference>
<dbReference type="InterPro" id="IPR036427">
    <property type="entry name" value="Bromodomain-like_sf"/>
</dbReference>
<evidence type="ECO:0000313" key="14">
    <source>
        <dbReference type="Proteomes" id="UP000230750"/>
    </source>
</evidence>
<dbReference type="PRINTS" id="PR00503">
    <property type="entry name" value="BROMODOMAIN"/>
</dbReference>
<feature type="domain" description="PHD-type" evidence="12">
    <location>
        <begin position="17"/>
        <end position="64"/>
    </location>
</feature>
<dbReference type="SUPFAM" id="SSF47370">
    <property type="entry name" value="Bromodomain"/>
    <property type="match status" value="1"/>
</dbReference>
<dbReference type="EMBL" id="MRZV01000031">
    <property type="protein sequence ID" value="PIK61463.1"/>
    <property type="molecule type" value="Genomic_DNA"/>
</dbReference>
<evidence type="ECO:0000256" key="7">
    <source>
        <dbReference type="ARBA" id="ARBA00023242"/>
    </source>
</evidence>
<dbReference type="PROSITE" id="PS00633">
    <property type="entry name" value="BROMODOMAIN_1"/>
    <property type="match status" value="1"/>
</dbReference>
<keyword evidence="7" id="KW-0539">Nucleus</keyword>
<dbReference type="PANTHER" id="PTHR45915">
    <property type="entry name" value="TRANSCRIPTION INTERMEDIARY FACTOR"/>
    <property type="match status" value="1"/>
</dbReference>
<reference evidence="13 14" key="1">
    <citation type="journal article" date="2017" name="PLoS Biol.">
        <title>The sea cucumber genome provides insights into morphological evolution and visceral regeneration.</title>
        <authorList>
            <person name="Zhang X."/>
            <person name="Sun L."/>
            <person name="Yuan J."/>
            <person name="Sun Y."/>
            <person name="Gao Y."/>
            <person name="Zhang L."/>
            <person name="Li S."/>
            <person name="Dai H."/>
            <person name="Hamel J.F."/>
            <person name="Liu C."/>
            <person name="Yu Y."/>
            <person name="Liu S."/>
            <person name="Lin W."/>
            <person name="Guo K."/>
            <person name="Jin S."/>
            <person name="Xu P."/>
            <person name="Storey K.B."/>
            <person name="Huan P."/>
            <person name="Zhang T."/>
            <person name="Zhou Y."/>
            <person name="Zhang J."/>
            <person name="Lin C."/>
            <person name="Li X."/>
            <person name="Xing L."/>
            <person name="Huo D."/>
            <person name="Sun M."/>
            <person name="Wang L."/>
            <person name="Mercier A."/>
            <person name="Li F."/>
            <person name="Yang H."/>
            <person name="Xiang J."/>
        </authorList>
    </citation>
    <scope>NUCLEOTIDE SEQUENCE [LARGE SCALE GENOMIC DNA]</scope>
    <source>
        <strain evidence="13">Shaxun</strain>
        <tissue evidence="13">Muscle</tissue>
    </source>
</reference>
<dbReference type="GO" id="GO:0008270">
    <property type="term" value="F:zinc ion binding"/>
    <property type="evidence" value="ECO:0007669"/>
    <property type="project" value="UniProtKB-KW"/>
</dbReference>
<dbReference type="SMART" id="SM00297">
    <property type="entry name" value="BROMO"/>
    <property type="match status" value="1"/>
</dbReference>
<evidence type="ECO:0000256" key="5">
    <source>
        <dbReference type="ARBA" id="ARBA00023054"/>
    </source>
</evidence>
<dbReference type="InterPro" id="IPR018359">
    <property type="entry name" value="Bromodomain_CS"/>
</dbReference>
<evidence type="ECO:0000313" key="13">
    <source>
        <dbReference type="EMBL" id="PIK61463.1"/>
    </source>
</evidence>
<proteinExistence type="predicted"/>
<dbReference type="InterPro" id="IPR001487">
    <property type="entry name" value="Bromodomain"/>
</dbReference>
<dbReference type="SMART" id="SM00249">
    <property type="entry name" value="PHD"/>
    <property type="match status" value="1"/>
</dbReference>
<dbReference type="STRING" id="307972.A0A2G8LMI1"/>
<dbReference type="PANTHER" id="PTHR45915:SF6">
    <property type="entry name" value="E3 UBIQUITIN-PROTEIN LIGASE TRIM33"/>
    <property type="match status" value="1"/>
</dbReference>
<dbReference type="GO" id="GO:0005634">
    <property type="term" value="C:nucleus"/>
    <property type="evidence" value="ECO:0007669"/>
    <property type="project" value="UniProtKB-SubCell"/>
</dbReference>
<evidence type="ECO:0000256" key="3">
    <source>
        <dbReference type="ARBA" id="ARBA00022771"/>
    </source>
</evidence>
<evidence type="ECO:0000256" key="1">
    <source>
        <dbReference type="ARBA" id="ARBA00004123"/>
    </source>
</evidence>
<dbReference type="Gene3D" id="1.20.920.10">
    <property type="entry name" value="Bromodomain-like"/>
    <property type="match status" value="1"/>
</dbReference>
<evidence type="ECO:0000256" key="4">
    <source>
        <dbReference type="ARBA" id="ARBA00022833"/>
    </source>
</evidence>
<keyword evidence="14" id="KW-1185">Reference proteome</keyword>
<dbReference type="OrthoDB" id="784962at2759"/>
<organism evidence="13 14">
    <name type="scientific">Stichopus japonicus</name>
    <name type="common">Sea cucumber</name>
    <dbReference type="NCBI Taxonomy" id="307972"/>
    <lineage>
        <taxon>Eukaryota</taxon>
        <taxon>Metazoa</taxon>
        <taxon>Echinodermata</taxon>
        <taxon>Eleutherozoa</taxon>
        <taxon>Echinozoa</taxon>
        <taxon>Holothuroidea</taxon>
        <taxon>Aspidochirotacea</taxon>
        <taxon>Aspidochirotida</taxon>
        <taxon>Stichopodidae</taxon>
        <taxon>Apostichopus</taxon>
    </lineage>
</organism>
<dbReference type="InterPro" id="IPR001965">
    <property type="entry name" value="Znf_PHD"/>
</dbReference>
<feature type="region of interest" description="Disordered" evidence="10">
    <location>
        <begin position="71"/>
        <end position="128"/>
    </location>
</feature>
<dbReference type="Pfam" id="PF00439">
    <property type="entry name" value="Bromodomain"/>
    <property type="match status" value="1"/>
</dbReference>
<feature type="region of interest" description="Disordered" evidence="10">
    <location>
        <begin position="284"/>
        <end position="317"/>
    </location>
</feature>
<feature type="compositionally biased region" description="Basic and acidic residues" evidence="10">
    <location>
        <begin position="90"/>
        <end position="100"/>
    </location>
</feature>
<keyword evidence="2" id="KW-0479">Metal-binding</keyword>
<feature type="compositionally biased region" description="Basic and acidic residues" evidence="10">
    <location>
        <begin position="296"/>
        <end position="305"/>
    </location>
</feature>
<evidence type="ECO:0000256" key="10">
    <source>
        <dbReference type="SAM" id="MobiDB-lite"/>
    </source>
</evidence>
<keyword evidence="4" id="KW-0862">Zinc</keyword>
<name>A0A2G8LMI1_STIJA</name>
<comment type="subcellular location">
    <subcellularLocation>
        <location evidence="1">Nucleus</location>
    </subcellularLocation>
</comment>
<dbReference type="Gene3D" id="3.30.40.10">
    <property type="entry name" value="Zinc/RING finger domain, C3HC4 (zinc finger)"/>
    <property type="match status" value="1"/>
</dbReference>
<dbReference type="PROSITE" id="PS50016">
    <property type="entry name" value="ZF_PHD_2"/>
    <property type="match status" value="1"/>
</dbReference>
<evidence type="ECO:0000256" key="6">
    <source>
        <dbReference type="ARBA" id="ARBA00023117"/>
    </source>
</evidence>
<feature type="domain" description="Bromo" evidence="11">
    <location>
        <begin position="188"/>
        <end position="258"/>
    </location>
</feature>
<keyword evidence="5" id="KW-0175">Coiled coil</keyword>
<dbReference type="GO" id="GO:0000785">
    <property type="term" value="C:chromatin"/>
    <property type="evidence" value="ECO:0007669"/>
    <property type="project" value="TreeGrafter"/>
</dbReference>